<evidence type="ECO:0000256" key="4">
    <source>
        <dbReference type="ARBA" id="ARBA00022917"/>
    </source>
</evidence>
<keyword evidence="4 5" id="KW-0648">Protein biosynthesis</keyword>
<comment type="function">
    <text evidence="5 6">Associates with the EF-Tu.GDP complex and induces the exchange of GDP to GTP. It remains bound to the aminoacyl-tRNA.EF-Tu.GTP complex up to the GTP hydrolysis stage on the ribosome.</text>
</comment>
<dbReference type="Gene3D" id="1.10.286.20">
    <property type="match status" value="1"/>
</dbReference>
<comment type="subcellular location">
    <subcellularLocation>
        <location evidence="5 7">Cytoplasm</location>
    </subcellularLocation>
</comment>
<evidence type="ECO:0000256" key="5">
    <source>
        <dbReference type="HAMAP-Rule" id="MF_00050"/>
    </source>
</evidence>
<dbReference type="PROSITE" id="PS01127">
    <property type="entry name" value="EF_TS_2"/>
    <property type="match status" value="1"/>
</dbReference>
<feature type="region of interest" description="Involved in Mg(2+) ion dislocation from EF-Tu" evidence="5">
    <location>
        <begin position="82"/>
        <end position="85"/>
    </location>
</feature>
<dbReference type="PANTHER" id="PTHR11741">
    <property type="entry name" value="ELONGATION FACTOR TS"/>
    <property type="match status" value="1"/>
</dbReference>
<dbReference type="Proteomes" id="UP000249061">
    <property type="component" value="Unassembled WGS sequence"/>
</dbReference>
<accession>A0A2W5SUW9</accession>
<name>A0A2W5SUW9_9BACT</name>
<gene>
    <name evidence="5" type="primary">tsf</name>
    <name evidence="9" type="ORF">DI536_29745</name>
</gene>
<dbReference type="AlphaFoldDB" id="A0A2W5SUW9"/>
<sequence>MAEISAAMVKELREKTGAGMMDCKKALTESAGDFAKAEEILRKKGAAKAEKKGDRVAAEGLIGLAVSEDGQLGVLVEVNAETDFVAKNAEFVKLTAGLVKHVGQHNPADITALLTQAFEGSKTVGELVTEKIATIGEKLTVRRFARLQVEGAGAIGSYLHSNEKIGALVEILGSNNADARALAGELAMQLAAMKPQWVTRDQVPAETVEQEKRLYKDELQNTWRFTIKDGPARTGILRTEDAEKLMVEISGKLEKVPVEQIVKREQITKPEAMWDKIIGGKLEKFYENNCLVDQLWVKDDSKKVKDLVAEAGKKVGATLTVGRVARLEVGEGIEKVKTDLAAEVAATLKA</sequence>
<organism evidence="9 10">
    <name type="scientific">Archangium gephyra</name>
    <dbReference type="NCBI Taxonomy" id="48"/>
    <lineage>
        <taxon>Bacteria</taxon>
        <taxon>Pseudomonadati</taxon>
        <taxon>Myxococcota</taxon>
        <taxon>Myxococcia</taxon>
        <taxon>Myxococcales</taxon>
        <taxon>Cystobacterineae</taxon>
        <taxon>Archangiaceae</taxon>
        <taxon>Archangium</taxon>
    </lineage>
</organism>
<dbReference type="CDD" id="cd14275">
    <property type="entry name" value="UBA_EF-Ts"/>
    <property type="match status" value="1"/>
</dbReference>
<feature type="domain" description="Translation elongation factor EFTs/EF1B dimerisation" evidence="8">
    <location>
        <begin position="73"/>
        <end position="331"/>
    </location>
</feature>
<dbReference type="Pfam" id="PF00889">
    <property type="entry name" value="EF_TS"/>
    <property type="match status" value="1"/>
</dbReference>
<dbReference type="InterPro" id="IPR001816">
    <property type="entry name" value="Transl_elong_EFTs/EF1B"/>
</dbReference>
<dbReference type="GO" id="GO:0005737">
    <property type="term" value="C:cytoplasm"/>
    <property type="evidence" value="ECO:0007669"/>
    <property type="project" value="UniProtKB-SubCell"/>
</dbReference>
<evidence type="ECO:0000256" key="1">
    <source>
        <dbReference type="ARBA" id="ARBA00005532"/>
    </source>
</evidence>
<dbReference type="PROSITE" id="PS01126">
    <property type="entry name" value="EF_TS_1"/>
    <property type="match status" value="1"/>
</dbReference>
<evidence type="ECO:0000256" key="6">
    <source>
        <dbReference type="RuleBase" id="RU000642"/>
    </source>
</evidence>
<dbReference type="EMBL" id="QFQP01000036">
    <property type="protein sequence ID" value="PZR06700.1"/>
    <property type="molecule type" value="Genomic_DNA"/>
</dbReference>
<evidence type="ECO:0000256" key="7">
    <source>
        <dbReference type="RuleBase" id="RU000643"/>
    </source>
</evidence>
<dbReference type="FunFam" id="1.10.8.10:FF:000001">
    <property type="entry name" value="Elongation factor Ts"/>
    <property type="match status" value="1"/>
</dbReference>
<proteinExistence type="inferred from homology"/>
<dbReference type="InterPro" id="IPR014039">
    <property type="entry name" value="Transl_elong_EFTs/EF1B_dimer"/>
</dbReference>
<keyword evidence="5" id="KW-0963">Cytoplasm</keyword>
<protein>
    <recommendedName>
        <fullName evidence="2 5">Elongation factor Ts</fullName>
        <shortName evidence="5">EF-Ts</shortName>
    </recommendedName>
</protein>
<dbReference type="Gene3D" id="1.10.8.10">
    <property type="entry name" value="DNA helicase RuvA subunit, C-terminal domain"/>
    <property type="match status" value="1"/>
</dbReference>
<dbReference type="InterPro" id="IPR036402">
    <property type="entry name" value="EF-Ts_dimer_sf"/>
</dbReference>
<dbReference type="SUPFAM" id="SSF54713">
    <property type="entry name" value="Elongation factor Ts (EF-Ts), dimerisation domain"/>
    <property type="match status" value="2"/>
</dbReference>
<evidence type="ECO:0000313" key="9">
    <source>
        <dbReference type="EMBL" id="PZR06700.1"/>
    </source>
</evidence>
<dbReference type="PANTHER" id="PTHR11741:SF0">
    <property type="entry name" value="ELONGATION FACTOR TS, MITOCHONDRIAL"/>
    <property type="match status" value="1"/>
</dbReference>
<dbReference type="InterPro" id="IPR018101">
    <property type="entry name" value="Transl_elong_Ts_CS"/>
</dbReference>
<reference evidence="9 10" key="1">
    <citation type="submission" date="2017-08" db="EMBL/GenBank/DDBJ databases">
        <title>Infants hospitalized years apart are colonized by the same room-sourced microbial strains.</title>
        <authorList>
            <person name="Brooks B."/>
            <person name="Olm M.R."/>
            <person name="Firek B.A."/>
            <person name="Baker R."/>
            <person name="Thomas B.C."/>
            <person name="Morowitz M.J."/>
            <person name="Banfield J.F."/>
        </authorList>
    </citation>
    <scope>NUCLEOTIDE SEQUENCE [LARGE SCALE GENOMIC DNA]</scope>
    <source>
        <strain evidence="9">S2_003_000_R2_14</strain>
    </source>
</reference>
<evidence type="ECO:0000259" key="8">
    <source>
        <dbReference type="Pfam" id="PF00889"/>
    </source>
</evidence>
<evidence type="ECO:0000256" key="2">
    <source>
        <dbReference type="ARBA" id="ARBA00016956"/>
    </source>
</evidence>
<dbReference type="InterPro" id="IPR009060">
    <property type="entry name" value="UBA-like_sf"/>
</dbReference>
<keyword evidence="3 5" id="KW-0251">Elongation factor</keyword>
<dbReference type="GO" id="GO:0003746">
    <property type="term" value="F:translation elongation factor activity"/>
    <property type="evidence" value="ECO:0007669"/>
    <property type="project" value="UniProtKB-UniRule"/>
</dbReference>
<dbReference type="SUPFAM" id="SSF46934">
    <property type="entry name" value="UBA-like"/>
    <property type="match status" value="1"/>
</dbReference>
<comment type="similarity">
    <text evidence="1 5 6">Belongs to the EF-Ts family.</text>
</comment>
<dbReference type="Gene3D" id="3.30.479.20">
    <property type="entry name" value="Elongation factor Ts, dimerisation domain"/>
    <property type="match status" value="2"/>
</dbReference>
<dbReference type="HAMAP" id="MF_00050">
    <property type="entry name" value="EF_Ts"/>
    <property type="match status" value="1"/>
</dbReference>
<comment type="caution">
    <text evidence="9">The sequence shown here is derived from an EMBL/GenBank/DDBJ whole genome shotgun (WGS) entry which is preliminary data.</text>
</comment>
<evidence type="ECO:0000256" key="3">
    <source>
        <dbReference type="ARBA" id="ARBA00022768"/>
    </source>
</evidence>
<dbReference type="NCBIfam" id="TIGR00116">
    <property type="entry name" value="tsf"/>
    <property type="match status" value="1"/>
</dbReference>
<evidence type="ECO:0000313" key="10">
    <source>
        <dbReference type="Proteomes" id="UP000249061"/>
    </source>
</evidence>